<dbReference type="AlphaFoldDB" id="A0A7G9RAT0"/>
<dbReference type="EMBL" id="CP060713">
    <property type="protein sequence ID" value="QNN52705.1"/>
    <property type="molecule type" value="Genomic_DNA"/>
</dbReference>
<accession>A0A7G9RAT0</accession>
<dbReference type="KEGG" id="nmes:H9L09_20065"/>
<dbReference type="GO" id="GO:0006777">
    <property type="term" value="P:Mo-molybdopterin cofactor biosynthetic process"/>
    <property type="evidence" value="ECO:0007669"/>
    <property type="project" value="UniProtKB-UniRule"/>
</dbReference>
<evidence type="ECO:0000256" key="1">
    <source>
        <dbReference type="ARBA" id="ARBA00022490"/>
    </source>
</evidence>
<dbReference type="InterPro" id="IPR016193">
    <property type="entry name" value="Cytidine_deaminase-like"/>
</dbReference>
<keyword evidence="1 3" id="KW-0963">Cytoplasm</keyword>
<comment type="subcellular location">
    <subcellularLocation>
        <location evidence="3">Cytoplasm</location>
    </subcellularLocation>
</comment>
<protein>
    <recommendedName>
        <fullName evidence="3">Sulfur carrier protein FdhD</fullName>
    </recommendedName>
</protein>
<comment type="function">
    <text evidence="3">Required for formate dehydrogenase (FDH) activity. Acts as a sulfur carrier protein that transfers sulfur from IscS to the molybdenum cofactor prior to its insertion into FDH.</text>
</comment>
<dbReference type="HAMAP" id="MF_00187">
    <property type="entry name" value="FdhD"/>
    <property type="match status" value="1"/>
</dbReference>
<evidence type="ECO:0000256" key="2">
    <source>
        <dbReference type="ARBA" id="ARBA00023150"/>
    </source>
</evidence>
<keyword evidence="2 3" id="KW-0501">Molybdenum cofactor biosynthesis</keyword>
<feature type="active site" description="Cysteine persulfide intermediate" evidence="3">
    <location>
        <position position="126"/>
    </location>
</feature>
<keyword evidence="4" id="KW-0808">Transferase</keyword>
<proteinExistence type="inferred from homology"/>
<dbReference type="SUPFAM" id="SSF53927">
    <property type="entry name" value="Cytidine deaminase-like"/>
    <property type="match status" value="1"/>
</dbReference>
<evidence type="ECO:0000256" key="3">
    <source>
        <dbReference type="HAMAP-Rule" id="MF_00187"/>
    </source>
</evidence>
<name>A0A7G9RAT0_9ACTN</name>
<dbReference type="Pfam" id="PF02634">
    <property type="entry name" value="FdhD-NarQ"/>
    <property type="match status" value="1"/>
</dbReference>
<organism evidence="4 5">
    <name type="scientific">Nocardioides mesophilus</name>
    <dbReference type="NCBI Taxonomy" id="433659"/>
    <lineage>
        <taxon>Bacteria</taxon>
        <taxon>Bacillati</taxon>
        <taxon>Actinomycetota</taxon>
        <taxon>Actinomycetes</taxon>
        <taxon>Propionibacteriales</taxon>
        <taxon>Nocardioidaceae</taxon>
        <taxon>Nocardioides</taxon>
    </lineage>
</organism>
<dbReference type="InterPro" id="IPR003786">
    <property type="entry name" value="FdhD"/>
</dbReference>
<dbReference type="GO" id="GO:0016783">
    <property type="term" value="F:sulfurtransferase activity"/>
    <property type="evidence" value="ECO:0007669"/>
    <property type="project" value="InterPro"/>
</dbReference>
<dbReference type="Gene3D" id="3.40.140.10">
    <property type="entry name" value="Cytidine Deaminase, domain 2"/>
    <property type="match status" value="1"/>
</dbReference>
<dbReference type="PIRSF" id="PIRSF015626">
    <property type="entry name" value="FdhD"/>
    <property type="match status" value="1"/>
</dbReference>
<comment type="similarity">
    <text evidence="3">Belongs to the FdhD family.</text>
</comment>
<evidence type="ECO:0000313" key="5">
    <source>
        <dbReference type="Proteomes" id="UP000515947"/>
    </source>
</evidence>
<dbReference type="PANTHER" id="PTHR30592">
    <property type="entry name" value="FORMATE DEHYDROGENASE"/>
    <property type="match status" value="1"/>
</dbReference>
<feature type="binding site" evidence="3">
    <location>
        <begin position="269"/>
        <end position="274"/>
    </location>
    <ligand>
        <name>Mo-bis(molybdopterin guanine dinucleotide)</name>
        <dbReference type="ChEBI" id="CHEBI:60539"/>
    </ligand>
</feature>
<dbReference type="GO" id="GO:0097163">
    <property type="term" value="F:sulfur carrier activity"/>
    <property type="evidence" value="ECO:0007669"/>
    <property type="project" value="UniProtKB-UniRule"/>
</dbReference>
<dbReference type="GO" id="GO:0005737">
    <property type="term" value="C:cytoplasm"/>
    <property type="evidence" value="ECO:0007669"/>
    <property type="project" value="UniProtKB-SubCell"/>
</dbReference>
<dbReference type="Gene3D" id="3.10.20.10">
    <property type="match status" value="1"/>
</dbReference>
<evidence type="ECO:0000313" key="4">
    <source>
        <dbReference type="EMBL" id="QNN52705.1"/>
    </source>
</evidence>
<dbReference type="RefSeq" id="WP_187578547.1">
    <property type="nucleotide sequence ID" value="NZ_CP060713.1"/>
</dbReference>
<sequence>MALSRRPGPSTRTRVHEHVDGRVLQHEDRLATEEPLEIRCSWPGRPAYRVAVTMRTPGHDFELAAGFLLAEGTVTGQGHLHTVAYCTDQDLLPEQEHNVVTVTLRSAPRSVPAERYAGLSAASSACGVCGTQSIDDVLGLADVRPARETAPVVVPAGVLHALPARLREAQRVFATTGGLHAAGLFTADGEPLVVREDIGRHNAVDKVVGARLLAGAPTGVPVLAVSGRIGFEIVQKAVAAGVGVLAAVGAPSSLAVDLAQRAGLCTVGFLRPDRFVTYSAPERIGV</sequence>
<gene>
    <name evidence="3" type="primary">fdhD</name>
    <name evidence="4" type="ORF">H9L09_20065</name>
</gene>
<dbReference type="PANTHER" id="PTHR30592:SF1">
    <property type="entry name" value="SULFUR CARRIER PROTEIN FDHD"/>
    <property type="match status" value="1"/>
</dbReference>
<keyword evidence="5" id="KW-1185">Reference proteome</keyword>
<reference evidence="4 5" key="1">
    <citation type="submission" date="2020-08" db="EMBL/GenBank/DDBJ databases">
        <title>Genome sequence of Nocardioides mesophilus KACC 16243T.</title>
        <authorList>
            <person name="Hyun D.-W."/>
            <person name="Bae J.-W."/>
        </authorList>
    </citation>
    <scope>NUCLEOTIDE SEQUENCE [LARGE SCALE GENOMIC DNA]</scope>
    <source>
        <strain evidence="4 5">KACC 16243</strain>
    </source>
</reference>
<dbReference type="Proteomes" id="UP000515947">
    <property type="component" value="Chromosome"/>
</dbReference>